<evidence type="ECO:0000256" key="8">
    <source>
        <dbReference type="ARBA" id="ARBA00051284"/>
    </source>
</evidence>
<comment type="catalytic activity">
    <reaction evidence="13">
        <text>serotonin + acetyl-CoA = N-acetylserotonin + CoA + H(+)</text>
        <dbReference type="Rhea" id="RHEA:25217"/>
        <dbReference type="ChEBI" id="CHEBI:15378"/>
        <dbReference type="ChEBI" id="CHEBI:17697"/>
        <dbReference type="ChEBI" id="CHEBI:57287"/>
        <dbReference type="ChEBI" id="CHEBI:57288"/>
        <dbReference type="ChEBI" id="CHEBI:350546"/>
        <dbReference type="EC" id="2.3.1.87"/>
    </reaction>
    <physiologicalReaction direction="left-to-right" evidence="13">
        <dbReference type="Rhea" id="RHEA:25218"/>
    </physiologicalReaction>
</comment>
<keyword evidence="2" id="KW-0012">Acyltransferase</keyword>
<evidence type="ECO:0000313" key="16">
    <source>
        <dbReference type="Proteomes" id="UP001107558"/>
    </source>
</evidence>
<dbReference type="Proteomes" id="UP001107558">
    <property type="component" value="Chromosome 2"/>
</dbReference>
<organism evidence="15 16">
    <name type="scientific">Polypedilum vanderplanki</name>
    <name type="common">Sleeping chironomid midge</name>
    <dbReference type="NCBI Taxonomy" id="319348"/>
    <lineage>
        <taxon>Eukaryota</taxon>
        <taxon>Metazoa</taxon>
        <taxon>Ecdysozoa</taxon>
        <taxon>Arthropoda</taxon>
        <taxon>Hexapoda</taxon>
        <taxon>Insecta</taxon>
        <taxon>Pterygota</taxon>
        <taxon>Neoptera</taxon>
        <taxon>Endopterygota</taxon>
        <taxon>Diptera</taxon>
        <taxon>Nematocera</taxon>
        <taxon>Chironomoidea</taxon>
        <taxon>Chironomidae</taxon>
        <taxon>Chironominae</taxon>
        <taxon>Polypedilum</taxon>
        <taxon>Polypedilum</taxon>
    </lineage>
</organism>
<keyword evidence="1" id="KW-0808">Transferase</keyword>
<gene>
    <name evidence="15" type="ORF">PVAND_008014</name>
</gene>
<dbReference type="PANTHER" id="PTHR20905">
    <property type="entry name" value="N-ACETYLTRANSFERASE-RELATED"/>
    <property type="match status" value="1"/>
</dbReference>
<comment type="catalytic activity">
    <reaction evidence="6">
        <text>dopamine + (9Z)-octadecenoyl-CoA = N-(9Z-octadecanoyl)-dopamine + CoA + H(+)</text>
        <dbReference type="Rhea" id="RHEA:51380"/>
        <dbReference type="ChEBI" id="CHEBI:15378"/>
        <dbReference type="ChEBI" id="CHEBI:31883"/>
        <dbReference type="ChEBI" id="CHEBI:57287"/>
        <dbReference type="ChEBI" id="CHEBI:57387"/>
        <dbReference type="ChEBI" id="CHEBI:59905"/>
    </reaction>
    <physiologicalReaction direction="left-to-right" evidence="6">
        <dbReference type="Rhea" id="RHEA:51381"/>
    </physiologicalReaction>
</comment>
<proteinExistence type="inferred from homology"/>
<dbReference type="InterPro" id="IPR000182">
    <property type="entry name" value="GNAT_dom"/>
</dbReference>
<evidence type="ECO:0000256" key="7">
    <source>
        <dbReference type="ARBA" id="ARBA00050849"/>
    </source>
</evidence>
<keyword evidence="16" id="KW-1185">Reference proteome</keyword>
<dbReference type="OrthoDB" id="7752771at2759"/>
<comment type="catalytic activity">
    <reaction evidence="7">
        <text>serotonin + octadecanoyl-CoA = N-octadecanoyl-serotonin + CoA + H(+)</text>
        <dbReference type="Rhea" id="RHEA:51400"/>
        <dbReference type="ChEBI" id="CHEBI:15378"/>
        <dbReference type="ChEBI" id="CHEBI:57287"/>
        <dbReference type="ChEBI" id="CHEBI:57394"/>
        <dbReference type="ChEBI" id="CHEBI:134065"/>
        <dbReference type="ChEBI" id="CHEBI:350546"/>
    </reaction>
    <physiologicalReaction direction="left-to-right" evidence="7">
        <dbReference type="Rhea" id="RHEA:51401"/>
    </physiologicalReaction>
</comment>
<comment type="catalytic activity">
    <reaction evidence="9">
        <text>dopamine + acetyl-CoA = N-acetyldopamine + CoA + H(+)</text>
        <dbReference type="Rhea" id="RHEA:51388"/>
        <dbReference type="ChEBI" id="CHEBI:15378"/>
        <dbReference type="ChEBI" id="CHEBI:57287"/>
        <dbReference type="ChEBI" id="CHEBI:57288"/>
        <dbReference type="ChEBI" id="CHEBI:59905"/>
        <dbReference type="ChEBI" id="CHEBI:125678"/>
    </reaction>
    <physiologicalReaction direction="left-to-right" evidence="9">
        <dbReference type="Rhea" id="RHEA:51389"/>
    </physiologicalReaction>
</comment>
<dbReference type="PANTHER" id="PTHR20905:SF1">
    <property type="entry name" value="AT07410P-RELATED"/>
    <property type="match status" value="1"/>
</dbReference>
<evidence type="ECO:0000259" key="14">
    <source>
        <dbReference type="Pfam" id="PF00583"/>
    </source>
</evidence>
<comment type="catalytic activity">
    <reaction evidence="11">
        <text>serotonin + hexadecanoyl-CoA = N-hexadecanoyl-serotonin + CoA + H(+)</text>
        <dbReference type="Rhea" id="RHEA:51384"/>
        <dbReference type="ChEBI" id="CHEBI:15378"/>
        <dbReference type="ChEBI" id="CHEBI:57287"/>
        <dbReference type="ChEBI" id="CHEBI:57379"/>
        <dbReference type="ChEBI" id="CHEBI:134059"/>
        <dbReference type="ChEBI" id="CHEBI:350546"/>
    </reaction>
    <physiologicalReaction direction="left-to-right" evidence="11">
        <dbReference type="Rhea" id="RHEA:51385"/>
    </physiologicalReaction>
</comment>
<evidence type="ECO:0000256" key="12">
    <source>
        <dbReference type="ARBA" id="ARBA00052335"/>
    </source>
</evidence>
<dbReference type="Gene3D" id="3.40.630.30">
    <property type="match status" value="1"/>
</dbReference>
<comment type="catalytic activity">
    <reaction evidence="12">
        <text>dopamine + hexadecanoyl-CoA = N-hexadecanoyl-dopamine + CoA + H(+)</text>
        <dbReference type="Rhea" id="RHEA:51376"/>
        <dbReference type="ChEBI" id="CHEBI:15378"/>
        <dbReference type="ChEBI" id="CHEBI:57287"/>
        <dbReference type="ChEBI" id="CHEBI:57379"/>
        <dbReference type="ChEBI" id="CHEBI:59905"/>
        <dbReference type="ChEBI" id="CHEBI:134058"/>
    </reaction>
    <physiologicalReaction direction="left-to-right" evidence="12">
        <dbReference type="Rhea" id="RHEA:51377"/>
    </physiologicalReaction>
</comment>
<dbReference type="AlphaFoldDB" id="A0A9J6C8D8"/>
<dbReference type="FunFam" id="3.40.630.30:FF:000046">
    <property type="entry name" value="Dopamine N-acetyltransferase"/>
    <property type="match status" value="1"/>
</dbReference>
<evidence type="ECO:0000256" key="4">
    <source>
        <dbReference type="ARBA" id="ARBA00038182"/>
    </source>
</evidence>
<evidence type="ECO:0000256" key="3">
    <source>
        <dbReference type="ARBA" id="ARBA00037926"/>
    </source>
</evidence>
<name>A0A9J6C8D8_POLVA</name>
<comment type="similarity">
    <text evidence="4">Belongs to the acetyltransferase family. AANAT subfamily.</text>
</comment>
<sequence length="218" mass="25250">MWSNIVFRVATIADRCEIHKLFAEYFYQYEPFNVGWINDEVVIEDRETILDLINQNMSIVAIDKDTNCIVGASICNVETPDEVHVMKEEAERTTNRKWSQYLQLFIRIASESNIFERFNVKEIFYINEMAVNANYRNQSIGTKLMEKCHQLGTSLGYKICSVNCSSVYTERIAVKLGMECMSAIAMDSVMDEKGERLIYPPAPHTHIRTFAKLLYNDD</sequence>
<feature type="domain" description="N-acetyltransferase" evidence="14">
    <location>
        <begin position="120"/>
        <end position="162"/>
    </location>
</feature>
<comment type="caution">
    <text evidence="15">The sequence shown here is derived from an EMBL/GenBank/DDBJ whole genome shotgun (WGS) entry which is preliminary data.</text>
</comment>
<dbReference type="Pfam" id="PF00583">
    <property type="entry name" value="Acetyltransf_1"/>
    <property type="match status" value="1"/>
</dbReference>
<evidence type="ECO:0000313" key="15">
    <source>
        <dbReference type="EMBL" id="KAG5678329.1"/>
    </source>
</evidence>
<protein>
    <recommendedName>
        <fullName evidence="5">aralkylamine N-acetyltransferase</fullName>
        <ecNumber evidence="5">2.3.1.87</ecNumber>
    </recommendedName>
</protein>
<dbReference type="InterPro" id="IPR016181">
    <property type="entry name" value="Acyl_CoA_acyltransferase"/>
</dbReference>
<accession>A0A9J6C8D8</accession>
<reference evidence="15" key="1">
    <citation type="submission" date="2021-03" db="EMBL/GenBank/DDBJ databases">
        <title>Chromosome level genome of the anhydrobiotic midge Polypedilum vanderplanki.</title>
        <authorList>
            <person name="Yoshida Y."/>
            <person name="Kikawada T."/>
            <person name="Gusev O."/>
        </authorList>
    </citation>
    <scope>NUCLEOTIDE SEQUENCE</scope>
    <source>
        <strain evidence="15">NIAS01</strain>
        <tissue evidence="15">Whole body or cell culture</tissue>
    </source>
</reference>
<evidence type="ECO:0000256" key="2">
    <source>
        <dbReference type="ARBA" id="ARBA00023315"/>
    </source>
</evidence>
<evidence type="ECO:0000256" key="11">
    <source>
        <dbReference type="ARBA" id="ARBA00052178"/>
    </source>
</evidence>
<evidence type="ECO:0000256" key="6">
    <source>
        <dbReference type="ARBA" id="ARBA00050189"/>
    </source>
</evidence>
<evidence type="ECO:0000256" key="1">
    <source>
        <dbReference type="ARBA" id="ARBA00022679"/>
    </source>
</evidence>
<comment type="catalytic activity">
    <reaction evidence="8">
        <text>serotonin + (5Z,8Z,11Z,14Z)-eicosatetraenoyl-CoA = N-[(5Z,8Z,11Z,14Z)-eicosatetraenoyl]-serotonin + CoA + H(+)</text>
        <dbReference type="Rhea" id="RHEA:51396"/>
        <dbReference type="ChEBI" id="CHEBI:15378"/>
        <dbReference type="ChEBI" id="CHEBI:57287"/>
        <dbReference type="ChEBI" id="CHEBI:57368"/>
        <dbReference type="ChEBI" id="CHEBI:132255"/>
        <dbReference type="ChEBI" id="CHEBI:350546"/>
    </reaction>
    <physiologicalReaction direction="left-to-right" evidence="8">
        <dbReference type="Rhea" id="RHEA:51397"/>
    </physiologicalReaction>
</comment>
<dbReference type="EC" id="2.3.1.87" evidence="5"/>
<dbReference type="SUPFAM" id="SSF55729">
    <property type="entry name" value="Acyl-CoA N-acyltransferases (Nat)"/>
    <property type="match status" value="1"/>
</dbReference>
<dbReference type="EMBL" id="JADBJN010000002">
    <property type="protein sequence ID" value="KAG5678329.1"/>
    <property type="molecule type" value="Genomic_DNA"/>
</dbReference>
<evidence type="ECO:0000256" key="9">
    <source>
        <dbReference type="ARBA" id="ARBA00051711"/>
    </source>
</evidence>
<evidence type="ECO:0000256" key="10">
    <source>
        <dbReference type="ARBA" id="ARBA00051823"/>
    </source>
</evidence>
<comment type="pathway">
    <text evidence="3">Aromatic compound metabolism; melatonin biosynthesis; melatonin from serotonin: step 1/2.</text>
</comment>
<comment type="catalytic activity">
    <reaction evidence="10">
        <text>serotonin + (9Z)-octadecenoyl-CoA = N-(9Z-octadecenoyl)-serotonin + CoA + H(+)</text>
        <dbReference type="Rhea" id="RHEA:51392"/>
        <dbReference type="ChEBI" id="CHEBI:15378"/>
        <dbReference type="ChEBI" id="CHEBI:57287"/>
        <dbReference type="ChEBI" id="CHEBI:57387"/>
        <dbReference type="ChEBI" id="CHEBI:134064"/>
        <dbReference type="ChEBI" id="CHEBI:350546"/>
    </reaction>
    <physiologicalReaction direction="left-to-right" evidence="10">
        <dbReference type="Rhea" id="RHEA:51393"/>
    </physiologicalReaction>
</comment>
<evidence type="ECO:0000256" key="5">
    <source>
        <dbReference type="ARBA" id="ARBA00039114"/>
    </source>
</evidence>
<evidence type="ECO:0000256" key="13">
    <source>
        <dbReference type="ARBA" id="ARBA00052491"/>
    </source>
</evidence>
<dbReference type="CDD" id="cd04301">
    <property type="entry name" value="NAT_SF"/>
    <property type="match status" value="1"/>
</dbReference>
<dbReference type="GO" id="GO:0004059">
    <property type="term" value="F:aralkylamine N-acetyltransferase activity"/>
    <property type="evidence" value="ECO:0007669"/>
    <property type="project" value="UniProtKB-EC"/>
</dbReference>